<dbReference type="SUPFAM" id="SSF103473">
    <property type="entry name" value="MFS general substrate transporter"/>
    <property type="match status" value="1"/>
</dbReference>
<dbReference type="OrthoDB" id="63984at2"/>
<dbReference type="InterPro" id="IPR005829">
    <property type="entry name" value="Sugar_transporter_CS"/>
</dbReference>
<feature type="transmembrane region" description="Helical" evidence="8">
    <location>
        <begin position="233"/>
        <end position="254"/>
    </location>
</feature>
<sequence length="390" mass="39782">MSTYRRAGLALFAAGVATFALLYSTQALLPELSATFGVTPAQSSWSLSVATLGLGVTLLITGPLSERLGRTPLIHLSLGLSAIVGLTCAIAPNWHTLLGLRLLQGITLAGLPAVATAYLREELPPNTHARAAGLYIGGTALGGMSGRLITAAVAESYGWRWGLAAVAVVGLGCAALVLVLLPASKNFVAHPAATMSRRAFTDPALLSLYGIGALSMGAFVAVSNVLGFRLTNAPFLLSAGAAGMIFLVYPMGAVSSTVSGRLADRFGRRAVMPFGCLLTAAGLLLTLPDNLVITVAGLAVMTAGFFCVHGVASGWVPVRAHAGGVPAAQAASLYLFAYYAGSSLTGNLAGAAWSHGAWPSVVLLAAVCVLASGLLAASLRRMPTLVPQHH</sequence>
<evidence type="ECO:0000256" key="1">
    <source>
        <dbReference type="ARBA" id="ARBA00004651"/>
    </source>
</evidence>
<dbReference type="InterPro" id="IPR020846">
    <property type="entry name" value="MFS_dom"/>
</dbReference>
<evidence type="ECO:0000259" key="9">
    <source>
        <dbReference type="PROSITE" id="PS50850"/>
    </source>
</evidence>
<feature type="domain" description="Major facilitator superfamily (MFS) profile" evidence="9">
    <location>
        <begin position="3"/>
        <end position="383"/>
    </location>
</feature>
<dbReference type="Proteomes" id="UP000198688">
    <property type="component" value="Chromosome I"/>
</dbReference>
<dbReference type="AlphaFoldDB" id="A0A1H1YVD6"/>
<dbReference type="STRING" id="113562.SAMN04489716_3015"/>
<evidence type="ECO:0000256" key="7">
    <source>
        <dbReference type="ARBA" id="ARBA00023136"/>
    </source>
</evidence>
<dbReference type="RefSeq" id="WP_092545214.1">
    <property type="nucleotide sequence ID" value="NZ_BOMJ01000001.1"/>
</dbReference>
<feature type="transmembrane region" description="Helical" evidence="8">
    <location>
        <begin position="73"/>
        <end position="92"/>
    </location>
</feature>
<dbReference type="InterPro" id="IPR011701">
    <property type="entry name" value="MFS"/>
</dbReference>
<keyword evidence="4" id="KW-1003">Cell membrane</keyword>
<dbReference type="PANTHER" id="PTHR43271:SF1">
    <property type="entry name" value="INNER MEMBRANE TRANSPORT PROTEIN YNFM"/>
    <property type="match status" value="1"/>
</dbReference>
<keyword evidence="11" id="KW-1185">Reference proteome</keyword>
<gene>
    <name evidence="10" type="ORF">SAMN04489716_3015</name>
</gene>
<dbReference type="GO" id="GO:0022857">
    <property type="term" value="F:transmembrane transporter activity"/>
    <property type="evidence" value="ECO:0007669"/>
    <property type="project" value="InterPro"/>
</dbReference>
<comment type="subcellular location">
    <subcellularLocation>
        <location evidence="1">Cell membrane</location>
        <topology evidence="1">Multi-pass membrane protein</topology>
    </subcellularLocation>
</comment>
<feature type="transmembrane region" description="Helical" evidence="8">
    <location>
        <begin position="204"/>
        <end position="227"/>
    </location>
</feature>
<evidence type="ECO:0000256" key="8">
    <source>
        <dbReference type="SAM" id="Phobius"/>
    </source>
</evidence>
<reference evidence="10 11" key="1">
    <citation type="submission" date="2016-10" db="EMBL/GenBank/DDBJ databases">
        <authorList>
            <person name="de Groot N.N."/>
        </authorList>
    </citation>
    <scope>NUCLEOTIDE SEQUENCE [LARGE SCALE GENOMIC DNA]</scope>
    <source>
        <strain evidence="10 11">DSM 43941</strain>
    </source>
</reference>
<evidence type="ECO:0000256" key="4">
    <source>
        <dbReference type="ARBA" id="ARBA00022475"/>
    </source>
</evidence>
<evidence type="ECO:0000313" key="11">
    <source>
        <dbReference type="Proteomes" id="UP000198688"/>
    </source>
</evidence>
<feature type="transmembrane region" description="Helical" evidence="8">
    <location>
        <begin position="266"/>
        <end position="285"/>
    </location>
</feature>
<name>A0A1H1YVD6_9ACTN</name>
<dbReference type="CDD" id="cd17324">
    <property type="entry name" value="MFS_NepI_like"/>
    <property type="match status" value="1"/>
</dbReference>
<evidence type="ECO:0000256" key="6">
    <source>
        <dbReference type="ARBA" id="ARBA00022989"/>
    </source>
</evidence>
<dbReference type="PROSITE" id="PS50850">
    <property type="entry name" value="MFS"/>
    <property type="match status" value="1"/>
</dbReference>
<keyword evidence="5 8" id="KW-0812">Transmembrane</keyword>
<dbReference type="GO" id="GO:0005886">
    <property type="term" value="C:plasma membrane"/>
    <property type="evidence" value="ECO:0007669"/>
    <property type="project" value="UniProtKB-SubCell"/>
</dbReference>
<evidence type="ECO:0000313" key="10">
    <source>
        <dbReference type="EMBL" id="SDT25370.1"/>
    </source>
</evidence>
<protein>
    <submittedName>
        <fullName evidence="10">MFS transporter, YNFM family, putative membrane transport protein</fullName>
    </submittedName>
</protein>
<feature type="transmembrane region" description="Helical" evidence="8">
    <location>
        <begin position="98"/>
        <end position="119"/>
    </location>
</feature>
<feature type="transmembrane region" description="Helical" evidence="8">
    <location>
        <begin position="131"/>
        <end position="149"/>
    </location>
</feature>
<feature type="transmembrane region" description="Helical" evidence="8">
    <location>
        <begin position="361"/>
        <end position="379"/>
    </location>
</feature>
<comment type="similarity">
    <text evidence="2">Belongs to the major facilitator superfamily.</text>
</comment>
<evidence type="ECO:0000256" key="3">
    <source>
        <dbReference type="ARBA" id="ARBA00022448"/>
    </source>
</evidence>
<dbReference type="Pfam" id="PF07690">
    <property type="entry name" value="MFS_1"/>
    <property type="match status" value="1"/>
</dbReference>
<dbReference type="Gene3D" id="1.20.1250.20">
    <property type="entry name" value="MFS general substrate transporter like domains"/>
    <property type="match status" value="1"/>
</dbReference>
<evidence type="ECO:0000256" key="5">
    <source>
        <dbReference type="ARBA" id="ARBA00022692"/>
    </source>
</evidence>
<proteinExistence type="inferred from homology"/>
<keyword evidence="7 8" id="KW-0472">Membrane</keyword>
<dbReference type="PANTHER" id="PTHR43271">
    <property type="entry name" value="BLL2771 PROTEIN"/>
    <property type="match status" value="1"/>
</dbReference>
<evidence type="ECO:0000256" key="2">
    <source>
        <dbReference type="ARBA" id="ARBA00008335"/>
    </source>
</evidence>
<feature type="transmembrane region" description="Helical" evidence="8">
    <location>
        <begin position="43"/>
        <end position="61"/>
    </location>
</feature>
<feature type="transmembrane region" description="Helical" evidence="8">
    <location>
        <begin position="324"/>
        <end position="341"/>
    </location>
</feature>
<dbReference type="PROSITE" id="PS00216">
    <property type="entry name" value="SUGAR_TRANSPORT_1"/>
    <property type="match status" value="1"/>
</dbReference>
<keyword evidence="6 8" id="KW-1133">Transmembrane helix</keyword>
<organism evidence="10 11">
    <name type="scientific">Actinoplanes derwentensis</name>
    <dbReference type="NCBI Taxonomy" id="113562"/>
    <lineage>
        <taxon>Bacteria</taxon>
        <taxon>Bacillati</taxon>
        <taxon>Actinomycetota</taxon>
        <taxon>Actinomycetes</taxon>
        <taxon>Micromonosporales</taxon>
        <taxon>Micromonosporaceae</taxon>
        <taxon>Actinoplanes</taxon>
    </lineage>
</organism>
<feature type="transmembrane region" description="Helical" evidence="8">
    <location>
        <begin position="161"/>
        <end position="183"/>
    </location>
</feature>
<feature type="transmembrane region" description="Helical" evidence="8">
    <location>
        <begin position="291"/>
        <end position="312"/>
    </location>
</feature>
<dbReference type="InterPro" id="IPR036259">
    <property type="entry name" value="MFS_trans_sf"/>
</dbReference>
<dbReference type="EMBL" id="LT629758">
    <property type="protein sequence ID" value="SDT25370.1"/>
    <property type="molecule type" value="Genomic_DNA"/>
</dbReference>
<keyword evidence="3" id="KW-0813">Transport</keyword>
<accession>A0A1H1YVD6</accession>